<evidence type="ECO:0000256" key="1">
    <source>
        <dbReference type="SAM" id="Phobius"/>
    </source>
</evidence>
<proteinExistence type="predicted"/>
<evidence type="ECO:0008006" key="4">
    <source>
        <dbReference type="Google" id="ProtNLM"/>
    </source>
</evidence>
<keyword evidence="1" id="KW-0812">Transmembrane</keyword>
<feature type="transmembrane region" description="Helical" evidence="1">
    <location>
        <begin position="206"/>
        <end position="226"/>
    </location>
</feature>
<evidence type="ECO:0000313" key="3">
    <source>
        <dbReference type="Proteomes" id="UP000520814"/>
    </source>
</evidence>
<feature type="transmembrane region" description="Helical" evidence="1">
    <location>
        <begin position="246"/>
        <end position="270"/>
    </location>
</feature>
<dbReference type="Proteomes" id="UP000520814">
    <property type="component" value="Unassembled WGS sequence"/>
</dbReference>
<feature type="transmembrane region" description="Helical" evidence="1">
    <location>
        <begin position="66"/>
        <end position="86"/>
    </location>
</feature>
<dbReference type="EMBL" id="JACHGW010000003">
    <property type="protein sequence ID" value="MBB6051284.1"/>
    <property type="molecule type" value="Genomic_DNA"/>
</dbReference>
<keyword evidence="1" id="KW-1133">Transmembrane helix</keyword>
<feature type="transmembrane region" description="Helical" evidence="1">
    <location>
        <begin position="124"/>
        <end position="146"/>
    </location>
</feature>
<dbReference type="InterPro" id="IPR025291">
    <property type="entry name" value="DUF4153"/>
</dbReference>
<accession>A0A7W9SSQ8</accession>
<name>A0A7W9SSQ8_ARMRO</name>
<feature type="transmembrane region" description="Helical" evidence="1">
    <location>
        <begin position="362"/>
        <end position="381"/>
    </location>
</feature>
<sequence>MMMEDERERLRPGALLVAALVLGTLADLLLYKQGQGLGGTLFLLALPVALGALLRHHGIRPQGSSLWPLLGAYAFFAIMLTVRASVFVTELNVLACVFLLGLIACFTVPGQLRELRLGELLKAPLVLLGASLHRAAPAVAAVFLALKSTESRRSAGPLLRGLLLSVPVLLVLVPLLASADAVFAGYVSSLAHWLQPERFSEQLGRLFLVLLTAWLTAGGLTLALTAKRSCPVRPELEELPLGFVEAMTVLSSVALVFGAFLSIQLTYLFGGAARVLAVPGLTYAEYARRGFAELVTVALLTLALVLGLSAVTKRTGKQGVGFATLATGIVAETLVLLSSAWSRMAAYEAAYGATQTRLHVDVFILWLGAALLWLVVTLWSRRWSSRFAIGGLCCALGFAASLNLLNPDALVARRNVLRWEQTGKLDVEALIVLSDDAVAPLMPLAEKLPAGGSRQRLDEWIASHRYPAPTWQSWHAAAAYRK</sequence>
<feature type="transmembrane region" description="Helical" evidence="1">
    <location>
        <begin position="92"/>
        <end position="112"/>
    </location>
</feature>
<feature type="transmembrane region" description="Helical" evidence="1">
    <location>
        <begin position="291"/>
        <end position="310"/>
    </location>
</feature>
<feature type="transmembrane region" description="Helical" evidence="1">
    <location>
        <begin position="166"/>
        <end position="194"/>
    </location>
</feature>
<reference evidence="2 3" key="1">
    <citation type="submission" date="2020-08" db="EMBL/GenBank/DDBJ databases">
        <title>Genomic Encyclopedia of Type Strains, Phase IV (KMG-IV): sequencing the most valuable type-strain genomes for metagenomic binning, comparative biology and taxonomic classification.</title>
        <authorList>
            <person name="Goeker M."/>
        </authorList>
    </citation>
    <scope>NUCLEOTIDE SEQUENCE [LARGE SCALE GENOMIC DNA]</scope>
    <source>
        <strain evidence="2 3">DSM 23562</strain>
    </source>
</reference>
<organism evidence="2 3">
    <name type="scientific">Armatimonas rosea</name>
    <dbReference type="NCBI Taxonomy" id="685828"/>
    <lineage>
        <taxon>Bacteria</taxon>
        <taxon>Bacillati</taxon>
        <taxon>Armatimonadota</taxon>
        <taxon>Armatimonadia</taxon>
        <taxon>Armatimonadales</taxon>
        <taxon>Armatimonadaceae</taxon>
        <taxon>Armatimonas</taxon>
    </lineage>
</organism>
<evidence type="ECO:0000313" key="2">
    <source>
        <dbReference type="EMBL" id="MBB6051284.1"/>
    </source>
</evidence>
<feature type="transmembrane region" description="Helical" evidence="1">
    <location>
        <begin position="36"/>
        <end position="54"/>
    </location>
</feature>
<keyword evidence="3" id="KW-1185">Reference proteome</keyword>
<dbReference type="AlphaFoldDB" id="A0A7W9SSQ8"/>
<feature type="transmembrane region" description="Helical" evidence="1">
    <location>
        <begin position="322"/>
        <end position="341"/>
    </location>
</feature>
<keyword evidence="1" id="KW-0472">Membrane</keyword>
<gene>
    <name evidence="2" type="ORF">HNQ39_003094</name>
</gene>
<comment type="caution">
    <text evidence="2">The sequence shown here is derived from an EMBL/GenBank/DDBJ whole genome shotgun (WGS) entry which is preliminary data.</text>
</comment>
<dbReference type="RefSeq" id="WP_184197946.1">
    <property type="nucleotide sequence ID" value="NZ_JACHGW010000003.1"/>
</dbReference>
<protein>
    <recommendedName>
        <fullName evidence="4">DUF4173 domain-containing protein</fullName>
    </recommendedName>
</protein>
<feature type="transmembrane region" description="Helical" evidence="1">
    <location>
        <begin position="387"/>
        <end position="405"/>
    </location>
</feature>
<dbReference type="Pfam" id="PF13687">
    <property type="entry name" value="DUF4153"/>
    <property type="match status" value="1"/>
</dbReference>